<reference evidence="1 2" key="1">
    <citation type="journal article" date="2020" name="Cell">
        <title>Large-Scale Comparative Analyses of Tick Genomes Elucidate Their Genetic Diversity and Vector Capacities.</title>
        <authorList>
            <consortium name="Tick Genome and Microbiome Consortium (TIGMIC)"/>
            <person name="Jia N."/>
            <person name="Wang J."/>
            <person name="Shi W."/>
            <person name="Du L."/>
            <person name="Sun Y."/>
            <person name="Zhan W."/>
            <person name="Jiang J.F."/>
            <person name="Wang Q."/>
            <person name="Zhang B."/>
            <person name="Ji P."/>
            <person name="Bell-Sakyi L."/>
            <person name="Cui X.M."/>
            <person name="Yuan T.T."/>
            <person name="Jiang B.G."/>
            <person name="Yang W.F."/>
            <person name="Lam T.T."/>
            <person name="Chang Q.C."/>
            <person name="Ding S.J."/>
            <person name="Wang X.J."/>
            <person name="Zhu J.G."/>
            <person name="Ruan X.D."/>
            <person name="Zhao L."/>
            <person name="Wei J.T."/>
            <person name="Ye R.Z."/>
            <person name="Que T.C."/>
            <person name="Du C.H."/>
            <person name="Zhou Y.H."/>
            <person name="Cheng J.X."/>
            <person name="Dai P.F."/>
            <person name="Guo W.B."/>
            <person name="Han X.H."/>
            <person name="Huang E.J."/>
            <person name="Li L.F."/>
            <person name="Wei W."/>
            <person name="Gao Y.C."/>
            <person name="Liu J.Z."/>
            <person name="Shao H.Z."/>
            <person name="Wang X."/>
            <person name="Wang C.C."/>
            <person name="Yang T.C."/>
            <person name="Huo Q.B."/>
            <person name="Li W."/>
            <person name="Chen H.Y."/>
            <person name="Chen S.E."/>
            <person name="Zhou L.G."/>
            <person name="Ni X.B."/>
            <person name="Tian J.H."/>
            <person name="Sheng Y."/>
            <person name="Liu T."/>
            <person name="Pan Y.S."/>
            <person name="Xia L.Y."/>
            <person name="Li J."/>
            <person name="Zhao F."/>
            <person name="Cao W.C."/>
        </authorList>
    </citation>
    <scope>NUCLEOTIDE SEQUENCE [LARGE SCALE GENOMIC DNA]</scope>
    <source>
        <strain evidence="1">Iper-2018</strain>
    </source>
</reference>
<dbReference type="EMBL" id="JABSTQ010007881">
    <property type="protein sequence ID" value="KAG0435129.1"/>
    <property type="molecule type" value="Genomic_DNA"/>
</dbReference>
<keyword evidence="2" id="KW-1185">Reference proteome</keyword>
<sequence length="485" mass="54968">ERRRTQQREWVRNHRKAAVASTSTASSASDSLAKEHIARLESRRREQDQRCKGRRRANATDDDRATEAKRKREARRRLHYTPAEQFPGATARFRREFVENPFDVTCAVCDRLWFAGDQGSMGVTQVLLFGACCLLAREVLSMPASTAQRDKQRDTSEADKRSQEDIMFGNQQNKPAGMVDDLIVFPERRSGANTQDSKTPSGTVAPAEDTANSAAEVMPSAMDQELEGGETDEKVAAATSRKFDYYDYLDDGVTADSRESAPQQENAAPSGGPGELDYSLYDYSDSVFRRKRTLRNSLEELLRNRRLPRRALRYKRDANMDDLLYFLTQMSKAEPYSYYEDEEIPAASRISLTPQVQQSPLEQYLSELGAMSNEDRARTLLALAALADQGQPDQSERAQERESSDALPGWFQVARRSRGSFYPQDYRYLVLPSAGQKRAAGVDRWGRVLRQHQQQRADDDANVNRLYALAGLMAEPDQEETWREA</sequence>
<gene>
    <name evidence="1" type="ORF">HPB47_018665</name>
</gene>
<organism evidence="1 2">
    <name type="scientific">Ixodes persulcatus</name>
    <name type="common">Taiga tick</name>
    <dbReference type="NCBI Taxonomy" id="34615"/>
    <lineage>
        <taxon>Eukaryota</taxon>
        <taxon>Metazoa</taxon>
        <taxon>Ecdysozoa</taxon>
        <taxon>Arthropoda</taxon>
        <taxon>Chelicerata</taxon>
        <taxon>Arachnida</taxon>
        <taxon>Acari</taxon>
        <taxon>Parasitiformes</taxon>
        <taxon>Ixodida</taxon>
        <taxon>Ixodoidea</taxon>
        <taxon>Ixodidae</taxon>
        <taxon>Ixodinae</taxon>
        <taxon>Ixodes</taxon>
    </lineage>
</organism>
<comment type="caution">
    <text evidence="1">The sequence shown here is derived from an EMBL/GenBank/DDBJ whole genome shotgun (WGS) entry which is preliminary data.</text>
</comment>
<feature type="non-terminal residue" evidence="1">
    <location>
        <position position="1"/>
    </location>
</feature>
<evidence type="ECO:0000313" key="1">
    <source>
        <dbReference type="EMBL" id="KAG0435129.1"/>
    </source>
</evidence>
<proteinExistence type="predicted"/>
<dbReference type="Proteomes" id="UP000805193">
    <property type="component" value="Unassembled WGS sequence"/>
</dbReference>
<protein>
    <submittedName>
        <fullName evidence="1">Uncharacterized protein</fullName>
    </submittedName>
</protein>
<evidence type="ECO:0000313" key="2">
    <source>
        <dbReference type="Proteomes" id="UP000805193"/>
    </source>
</evidence>
<name>A0AC60QM33_IXOPE</name>
<accession>A0AC60QM33</accession>